<proteinExistence type="predicted"/>
<feature type="non-terminal residue" evidence="1">
    <location>
        <position position="131"/>
    </location>
</feature>
<reference evidence="1" key="1">
    <citation type="journal article" date="2016" name="Proc. Natl. Acad. Sci. U.S.A.">
        <title>Lipid metabolic changes in an early divergent fungus govern the establishment of a mutualistic symbiosis with endobacteria.</title>
        <authorList>
            <person name="Lastovetsky O.A."/>
            <person name="Gaspar M.L."/>
            <person name="Mondo S.J."/>
            <person name="LaButti K.M."/>
            <person name="Sandor L."/>
            <person name="Grigoriev I.V."/>
            <person name="Henry S.A."/>
            <person name="Pawlowska T.E."/>
        </authorList>
    </citation>
    <scope>NUCLEOTIDE SEQUENCE [LARGE SCALE GENOMIC DNA]</scope>
    <source>
        <strain evidence="1">ATCC 52814</strain>
    </source>
</reference>
<accession>A0A1X0QMD1</accession>
<dbReference type="Proteomes" id="UP000242414">
    <property type="component" value="Unassembled WGS sequence"/>
</dbReference>
<gene>
    <name evidence="1" type="ORF">BCV72DRAFT_283045</name>
</gene>
<dbReference type="OrthoDB" id="2221171at2759"/>
<sequence length="131" mass="14935">MIVGWGTIDSLPLDKLQQKTLLLVTMATMWRPRSDIGKLQFRDVHFQYDTTGTLVGTTVIARSPKESESKSSKLGALNSKELCPVYHLWYFCESTKHLRYHLAEDHTLFLGNILDDKVKSISPITVANWIK</sequence>
<name>A0A1X0QMD1_RHIZD</name>
<dbReference type="AlphaFoldDB" id="A0A1X0QMD1"/>
<organism evidence="1">
    <name type="scientific">Rhizopus microsporus var. microsporus</name>
    <dbReference type="NCBI Taxonomy" id="86635"/>
    <lineage>
        <taxon>Eukaryota</taxon>
        <taxon>Fungi</taxon>
        <taxon>Fungi incertae sedis</taxon>
        <taxon>Mucoromycota</taxon>
        <taxon>Mucoromycotina</taxon>
        <taxon>Mucoromycetes</taxon>
        <taxon>Mucorales</taxon>
        <taxon>Mucorineae</taxon>
        <taxon>Rhizopodaceae</taxon>
        <taxon>Rhizopus</taxon>
    </lineage>
</organism>
<evidence type="ECO:0000313" key="1">
    <source>
        <dbReference type="EMBL" id="ORE00907.1"/>
    </source>
</evidence>
<dbReference type="EMBL" id="KV922226">
    <property type="protein sequence ID" value="ORE00907.1"/>
    <property type="molecule type" value="Genomic_DNA"/>
</dbReference>
<protein>
    <submittedName>
        <fullName evidence="1">Uncharacterized protein</fullName>
    </submittedName>
</protein>
<dbReference type="VEuPathDB" id="FungiDB:BCV72DRAFT_283045"/>